<accession>A0A832GQ39</accession>
<keyword evidence="2 3" id="KW-0808">Transferase</keyword>
<reference evidence="3" key="1">
    <citation type="journal article" date="2020" name="mSystems">
        <title>Genome- and Community-Level Interaction Insights into Carbon Utilization and Element Cycling Functions of Hydrothermarchaeota in Hydrothermal Sediment.</title>
        <authorList>
            <person name="Zhou Z."/>
            <person name="Liu Y."/>
            <person name="Xu W."/>
            <person name="Pan J."/>
            <person name="Luo Z.H."/>
            <person name="Li M."/>
        </authorList>
    </citation>
    <scope>NUCLEOTIDE SEQUENCE [LARGE SCALE GENOMIC DNA]</scope>
    <source>
        <strain evidence="3">SpSt-605</strain>
    </source>
</reference>
<dbReference type="PANTHER" id="PTHR43542:SF1">
    <property type="entry name" value="METHYLTRANSFERASE"/>
    <property type="match status" value="1"/>
</dbReference>
<dbReference type="InterPro" id="IPR004398">
    <property type="entry name" value="RNA_MeTrfase_RsmD"/>
</dbReference>
<dbReference type="CDD" id="cd02440">
    <property type="entry name" value="AdoMet_MTases"/>
    <property type="match status" value="1"/>
</dbReference>
<dbReference type="NCBIfam" id="TIGR00095">
    <property type="entry name" value="16S rRNA (guanine(966)-N(2))-methyltransferase RsmD"/>
    <property type="match status" value="1"/>
</dbReference>
<organism evidence="3">
    <name type="scientific">Caldimicrobium thiodismutans</name>
    <dbReference type="NCBI Taxonomy" id="1653476"/>
    <lineage>
        <taxon>Bacteria</taxon>
        <taxon>Pseudomonadati</taxon>
        <taxon>Thermodesulfobacteriota</taxon>
        <taxon>Thermodesulfobacteria</taxon>
        <taxon>Thermodesulfobacteriales</taxon>
        <taxon>Thermodesulfobacteriaceae</taxon>
        <taxon>Caldimicrobium</taxon>
    </lineage>
</organism>
<sequence>MQITGGFLKGQHLYTPSSKSKEIRPLRTRIRKALFDILGHNLEGKLVLDLFAGTGALGIEALSRGAKLVVFVDLSPVSVEIIRKNLQKFKLEERAYIFRLQIPEEFPKLMKLMREHALTFDLVFITPPYEKGLALATLRKFPSALLKKEALVMVEERSSVKLPGEVGPFHLKKQKIYGETTLYFYEPLGMDGQINPV</sequence>
<keyword evidence="1 3" id="KW-0489">Methyltransferase</keyword>
<comment type="caution">
    <text evidence="3">The sequence shown here is derived from an EMBL/GenBank/DDBJ whole genome shotgun (WGS) entry which is preliminary data.</text>
</comment>
<name>A0A832GQ39_9BACT</name>
<dbReference type="AlphaFoldDB" id="A0A832GQ39"/>
<evidence type="ECO:0000256" key="1">
    <source>
        <dbReference type="ARBA" id="ARBA00022603"/>
    </source>
</evidence>
<gene>
    <name evidence="3" type="primary">rsmD</name>
    <name evidence="3" type="ORF">ENT73_03440</name>
</gene>
<dbReference type="PIRSF" id="PIRSF004553">
    <property type="entry name" value="CHP00095"/>
    <property type="match status" value="1"/>
</dbReference>
<evidence type="ECO:0000313" key="3">
    <source>
        <dbReference type="EMBL" id="HGV55124.1"/>
    </source>
</evidence>
<dbReference type="EC" id="2.1.1.171" evidence="3"/>
<dbReference type="Pfam" id="PF03602">
    <property type="entry name" value="Cons_hypoth95"/>
    <property type="match status" value="1"/>
</dbReference>
<dbReference type="SUPFAM" id="SSF53335">
    <property type="entry name" value="S-adenosyl-L-methionine-dependent methyltransferases"/>
    <property type="match status" value="1"/>
</dbReference>
<protein>
    <submittedName>
        <fullName evidence="3">16S rRNA (Guanine(966)-N(2))-methyltransferase RsmD</fullName>
        <ecNumber evidence="3">2.1.1.171</ecNumber>
    </submittedName>
</protein>
<dbReference type="InterPro" id="IPR029063">
    <property type="entry name" value="SAM-dependent_MTases_sf"/>
</dbReference>
<dbReference type="PANTHER" id="PTHR43542">
    <property type="entry name" value="METHYLTRANSFERASE"/>
    <property type="match status" value="1"/>
</dbReference>
<dbReference type="EMBL" id="DSZU01000057">
    <property type="protein sequence ID" value="HGV55124.1"/>
    <property type="molecule type" value="Genomic_DNA"/>
</dbReference>
<proteinExistence type="predicted"/>
<dbReference type="Gene3D" id="3.40.50.150">
    <property type="entry name" value="Vaccinia Virus protein VP39"/>
    <property type="match status" value="1"/>
</dbReference>
<dbReference type="GO" id="GO:0052913">
    <property type="term" value="F:16S rRNA (guanine(966)-N(2))-methyltransferase activity"/>
    <property type="evidence" value="ECO:0007669"/>
    <property type="project" value="UniProtKB-EC"/>
</dbReference>
<evidence type="ECO:0000256" key="2">
    <source>
        <dbReference type="ARBA" id="ARBA00022679"/>
    </source>
</evidence>